<dbReference type="GO" id="GO:0071555">
    <property type="term" value="P:cell wall organization"/>
    <property type="evidence" value="ECO:0007669"/>
    <property type="project" value="TreeGrafter"/>
</dbReference>
<dbReference type="InterPro" id="IPR036138">
    <property type="entry name" value="PBP_dimer_sf"/>
</dbReference>
<dbReference type="InterPro" id="IPR005311">
    <property type="entry name" value="PBP_dimer"/>
</dbReference>
<feature type="domain" description="Penicillin-binding protein dimerisation" evidence="6">
    <location>
        <begin position="157"/>
        <end position="315"/>
    </location>
</feature>
<dbReference type="SUPFAM" id="SSF56519">
    <property type="entry name" value="Penicillin binding protein dimerisation domain"/>
    <property type="match status" value="1"/>
</dbReference>
<dbReference type="GO" id="GO:0046677">
    <property type="term" value="P:response to antibiotic"/>
    <property type="evidence" value="ECO:0007669"/>
    <property type="project" value="InterPro"/>
</dbReference>
<dbReference type="Pfam" id="PF05223">
    <property type="entry name" value="MecA_N"/>
    <property type="match status" value="1"/>
</dbReference>
<dbReference type="Gene3D" id="3.40.710.10">
    <property type="entry name" value="DD-peptidase/beta-lactamase superfamily"/>
    <property type="match status" value="1"/>
</dbReference>
<dbReference type="InterPro" id="IPR012338">
    <property type="entry name" value="Beta-lactam/transpept-like"/>
</dbReference>
<dbReference type="Pfam" id="PF00905">
    <property type="entry name" value="Transpeptidase"/>
    <property type="match status" value="1"/>
</dbReference>
<evidence type="ECO:0000259" key="5">
    <source>
        <dbReference type="Pfam" id="PF00905"/>
    </source>
</evidence>
<evidence type="ECO:0000256" key="1">
    <source>
        <dbReference type="ARBA" id="ARBA00004370"/>
    </source>
</evidence>
<organism evidence="8 9">
    <name type="scientific">Sporosarcina pasteurii</name>
    <name type="common">Bacillus pasteurii</name>
    <dbReference type="NCBI Taxonomy" id="1474"/>
    <lineage>
        <taxon>Bacteria</taxon>
        <taxon>Bacillati</taxon>
        <taxon>Bacillota</taxon>
        <taxon>Bacilli</taxon>
        <taxon>Bacillales</taxon>
        <taxon>Caryophanaceae</taxon>
        <taxon>Sporosarcina</taxon>
    </lineage>
</organism>
<protein>
    <submittedName>
        <fullName evidence="8">Penicillin-binding protein 2</fullName>
    </submittedName>
</protein>
<dbReference type="OrthoDB" id="9770103at2"/>
<dbReference type="InterPro" id="IPR032710">
    <property type="entry name" value="NTF2-like_dom_sf"/>
</dbReference>
<dbReference type="Gene3D" id="3.30.1390.30">
    <property type="entry name" value="Penicillin-binding protein 2a, domain 3"/>
    <property type="match status" value="1"/>
</dbReference>
<evidence type="ECO:0000256" key="2">
    <source>
        <dbReference type="ARBA" id="ARBA00007171"/>
    </source>
</evidence>
<feature type="signal peptide" evidence="4">
    <location>
        <begin position="1"/>
        <end position="21"/>
    </location>
</feature>
<keyword evidence="9" id="KW-1185">Reference proteome</keyword>
<evidence type="ECO:0000256" key="4">
    <source>
        <dbReference type="SAM" id="SignalP"/>
    </source>
</evidence>
<name>A0A380C7Z4_SPOPA</name>
<dbReference type="InterPro" id="IPR001460">
    <property type="entry name" value="PCN-bd_Tpept"/>
</dbReference>
<dbReference type="InterPro" id="IPR050515">
    <property type="entry name" value="Beta-lactam/transpept"/>
</dbReference>
<feature type="domain" description="Penicillin-binding protein transpeptidase" evidence="5">
    <location>
        <begin position="357"/>
        <end position="667"/>
    </location>
</feature>
<dbReference type="PROSITE" id="PS51257">
    <property type="entry name" value="PROKAR_LIPOPROTEIN"/>
    <property type="match status" value="1"/>
</dbReference>
<keyword evidence="4" id="KW-0732">Signal</keyword>
<dbReference type="SUPFAM" id="SSF54427">
    <property type="entry name" value="NTF2-like"/>
    <property type="match status" value="1"/>
</dbReference>
<dbReference type="Proteomes" id="UP000254519">
    <property type="component" value="Unassembled WGS sequence"/>
</dbReference>
<evidence type="ECO:0000259" key="7">
    <source>
        <dbReference type="Pfam" id="PF05223"/>
    </source>
</evidence>
<dbReference type="AlphaFoldDB" id="A0A380C7Z4"/>
<dbReference type="GO" id="GO:0071972">
    <property type="term" value="F:peptidoglycan L,D-transpeptidase activity"/>
    <property type="evidence" value="ECO:0007669"/>
    <property type="project" value="TreeGrafter"/>
</dbReference>
<feature type="chain" id="PRO_5039167021" evidence="4">
    <location>
        <begin position="22"/>
        <end position="670"/>
    </location>
</feature>
<dbReference type="InterPro" id="IPR007887">
    <property type="entry name" value="MecA_N"/>
</dbReference>
<dbReference type="Gene3D" id="3.10.450.100">
    <property type="entry name" value="NTF2-like, domain 1"/>
    <property type="match status" value="1"/>
</dbReference>
<dbReference type="EMBL" id="UGYZ01000002">
    <property type="protein sequence ID" value="SUJ14182.1"/>
    <property type="molecule type" value="Genomic_DNA"/>
</dbReference>
<dbReference type="GO" id="GO:0005886">
    <property type="term" value="C:plasma membrane"/>
    <property type="evidence" value="ECO:0007669"/>
    <property type="project" value="TreeGrafter"/>
</dbReference>
<gene>
    <name evidence="8" type="primary">penA_2</name>
    <name evidence="8" type="ORF">NCTC4822_02393</name>
</gene>
<dbReference type="PANTHER" id="PTHR30627">
    <property type="entry name" value="PEPTIDOGLYCAN D,D-TRANSPEPTIDASE"/>
    <property type="match status" value="1"/>
</dbReference>
<dbReference type="SUPFAM" id="SSF56601">
    <property type="entry name" value="beta-lactamase/transpeptidase-like"/>
    <property type="match status" value="1"/>
</dbReference>
<keyword evidence="3" id="KW-0472">Membrane</keyword>
<dbReference type="Gene3D" id="3.90.1310.10">
    <property type="entry name" value="Penicillin-binding protein 2a (Domain 2)"/>
    <property type="match status" value="1"/>
</dbReference>
<reference evidence="8 9" key="1">
    <citation type="submission" date="2018-06" db="EMBL/GenBank/DDBJ databases">
        <authorList>
            <consortium name="Pathogen Informatics"/>
            <person name="Doyle S."/>
        </authorList>
    </citation>
    <scope>NUCLEOTIDE SEQUENCE [LARGE SCALE GENOMIC DNA]</scope>
    <source>
        <strain evidence="9">ATCC 11859 / DSM 33 / NCIB 8841 / NCTC 4822</strain>
    </source>
</reference>
<accession>A0A380C7Z4</accession>
<evidence type="ECO:0000313" key="9">
    <source>
        <dbReference type="Proteomes" id="UP000254519"/>
    </source>
</evidence>
<dbReference type="Pfam" id="PF03717">
    <property type="entry name" value="PBP_dimer"/>
    <property type="match status" value="1"/>
</dbReference>
<evidence type="ECO:0000313" key="8">
    <source>
        <dbReference type="EMBL" id="SUJ14182.1"/>
    </source>
</evidence>
<comment type="similarity">
    <text evidence="2">Belongs to the transpeptidase family.</text>
</comment>
<evidence type="ECO:0000259" key="6">
    <source>
        <dbReference type="Pfam" id="PF03717"/>
    </source>
</evidence>
<evidence type="ECO:0000256" key="3">
    <source>
        <dbReference type="ARBA" id="ARBA00023136"/>
    </source>
</evidence>
<dbReference type="RefSeq" id="WP_115362458.1">
    <property type="nucleotide sequence ID" value="NZ_CP038012.1"/>
</dbReference>
<dbReference type="PANTHER" id="PTHR30627:SF25">
    <property type="entry name" value="PENICILLIN-BINDING PROTEIN 3"/>
    <property type="match status" value="1"/>
</dbReference>
<proteinExistence type="inferred from homology"/>
<sequence>MRKLRYGILFLGLILTLAACSKEEDTPVDRLSAYVDLWNDAKFTEMYDDYITESSKDVFGKEQFIERAEKLYADLGISSIEVIFDKPEEEKTYKKEEDVEFPVQIKLETIAGEIDFKKNVPLTYKEQGETKNWFIEWDPSFILPDLSMHDKVRISTIQSKRGEIYDRHNKALAINGSGVEIGIVPEKFNTETDAEKLATLLGTTANFINEQLNQSWVQPDLFVPIKKLSFTQEDIYNEALQIAGVTSMKAEMREYPYAESLAHLIGYIGQINAEELEKLNDKGYKESDLVGKRGLEQLLEERLRGEDGIKIYIEKTEQNAEKIMIAETPAIDGENITLTIDAEFQKAVFAEMNGEPGTAAIVDPKTGETLVLASSPAFDPNELSLGISSTRYAELTDDPAEPLLNRFAATYAPGSSIKPITAAIGLSTGTLKPDEGHTIEGKKWRKDGSWGNFQVTRVYTAPNPVDLKKALVYSDNIYFAKEALEMGSEQFVEGLQQFGFGEEIPFKYGLRTSQISNDGKITSEGQLADTSFGQGQMLMNILHLASTYGAIVNEGQMTKPVLFADEKKSEVWKEELLSAEHAAILQEDLRAVVSDGFAEAANISSPKISGKTGTTELKSSLEEAGKENGFFVAYPTDDPTYIIAMMIEGVENKGGSGYVAEKVANVMKTR</sequence>
<comment type="subcellular location">
    <subcellularLocation>
        <location evidence="1">Membrane</location>
    </subcellularLocation>
</comment>
<dbReference type="GO" id="GO:0008658">
    <property type="term" value="F:penicillin binding"/>
    <property type="evidence" value="ECO:0007669"/>
    <property type="project" value="InterPro"/>
</dbReference>
<feature type="domain" description="NTF2-like N-terminal transpeptidase" evidence="7">
    <location>
        <begin position="27"/>
        <end position="149"/>
    </location>
</feature>